<name>A0ABM8Q811_9BACT</name>
<evidence type="ECO:0000313" key="2">
    <source>
        <dbReference type="EMBL" id="CAD7288993.1"/>
    </source>
</evidence>
<evidence type="ECO:0008006" key="4">
    <source>
        <dbReference type="Google" id="ProtNLM"/>
    </source>
</evidence>
<keyword evidence="1" id="KW-0732">Signal</keyword>
<comment type="caution">
    <text evidence="2">The sequence shown here is derived from an EMBL/GenBank/DDBJ whole genome shotgun (WGS) entry which is preliminary data.</text>
</comment>
<sequence>MKKTLIFCAVLAALNSQAFDLNSAINTAKDVSNGVSPGDYKSIVTKALEASVNELSKNGFLNNSVAKIELPPALKTAAALAKSVGGEKYANEMAKAINQSATKAVSGASVVIADVVKNMREDELKSLFQDSKGSVTQYMQKNASSRLDAVFKPIISDMMSKNSFANAYNTLNSYVKDSEILKGEMAKNIKNVAANFGVKDVLPNDDEDLNGYISRKTLEGLFEVMRQKEQALRDGVMGKGADILKGILQ</sequence>
<dbReference type="Proteomes" id="UP000789359">
    <property type="component" value="Unassembled WGS sequence"/>
</dbReference>
<dbReference type="InterPro" id="IPR025245">
    <property type="entry name" value="DUF4197"/>
</dbReference>
<feature type="chain" id="PRO_5046379615" description="DUF4197 domain-containing protein" evidence="1">
    <location>
        <begin position="19"/>
        <end position="249"/>
    </location>
</feature>
<keyword evidence="3" id="KW-1185">Reference proteome</keyword>
<protein>
    <recommendedName>
        <fullName evidence="4">DUF4197 domain-containing protein</fullName>
    </recommendedName>
</protein>
<dbReference type="EMBL" id="CAJHOE010000005">
    <property type="protein sequence ID" value="CAD7288993.1"/>
    <property type="molecule type" value="Genomic_DNA"/>
</dbReference>
<accession>A0ABM8Q811</accession>
<reference evidence="2 3" key="1">
    <citation type="submission" date="2020-11" db="EMBL/GenBank/DDBJ databases">
        <authorList>
            <person name="Peeters C."/>
        </authorList>
    </citation>
    <scope>NUCLEOTIDE SEQUENCE [LARGE SCALE GENOMIC DNA]</scope>
    <source>
        <strain evidence="2 3">LMG 8286</strain>
    </source>
</reference>
<proteinExistence type="predicted"/>
<evidence type="ECO:0000313" key="3">
    <source>
        <dbReference type="Proteomes" id="UP000789359"/>
    </source>
</evidence>
<dbReference type="RefSeq" id="WP_230057338.1">
    <property type="nucleotide sequence ID" value="NZ_CAJHOE010000005.1"/>
</dbReference>
<feature type="signal peptide" evidence="1">
    <location>
        <begin position="1"/>
        <end position="18"/>
    </location>
</feature>
<dbReference type="Pfam" id="PF13852">
    <property type="entry name" value="DUF4197"/>
    <property type="match status" value="1"/>
</dbReference>
<gene>
    <name evidence="2" type="ORF">LMG8286_01595</name>
</gene>
<organism evidence="2 3">
    <name type="scientific">Campylobacter suis</name>
    <dbReference type="NCBI Taxonomy" id="2790657"/>
    <lineage>
        <taxon>Bacteria</taxon>
        <taxon>Pseudomonadati</taxon>
        <taxon>Campylobacterota</taxon>
        <taxon>Epsilonproteobacteria</taxon>
        <taxon>Campylobacterales</taxon>
        <taxon>Campylobacteraceae</taxon>
        <taxon>Campylobacter</taxon>
    </lineage>
</organism>
<evidence type="ECO:0000256" key="1">
    <source>
        <dbReference type="SAM" id="SignalP"/>
    </source>
</evidence>